<feature type="compositionally biased region" description="Low complexity" evidence="1">
    <location>
        <begin position="45"/>
        <end position="59"/>
    </location>
</feature>
<evidence type="ECO:0000256" key="1">
    <source>
        <dbReference type="SAM" id="MobiDB-lite"/>
    </source>
</evidence>
<sequence length="83" mass="9392">MSYFPTHIHDHKHSSQLVDMHLALDREAAPYLSIASSKTSKSHKQSSSSDASSTYSRSSFLSTRRLLKNASSRWSKKSEKDYS</sequence>
<name>W3XBF6_PESFW</name>
<dbReference type="InParanoid" id="W3XBF6"/>
<dbReference type="GeneID" id="19269415"/>
<feature type="region of interest" description="Disordered" evidence="1">
    <location>
        <begin position="35"/>
        <end position="59"/>
    </location>
</feature>
<dbReference type="HOGENOM" id="CLU_2543314_0_0_1"/>
<evidence type="ECO:0000313" key="3">
    <source>
        <dbReference type="Proteomes" id="UP000030651"/>
    </source>
</evidence>
<protein>
    <submittedName>
        <fullName evidence="2">Uncharacterized protein</fullName>
    </submittedName>
</protein>
<evidence type="ECO:0000313" key="2">
    <source>
        <dbReference type="EMBL" id="ETS82526.1"/>
    </source>
</evidence>
<dbReference type="AlphaFoldDB" id="W3XBF6"/>
<organism evidence="2 3">
    <name type="scientific">Pestalotiopsis fici (strain W106-1 / CGMCC3.15140)</name>
    <dbReference type="NCBI Taxonomy" id="1229662"/>
    <lineage>
        <taxon>Eukaryota</taxon>
        <taxon>Fungi</taxon>
        <taxon>Dikarya</taxon>
        <taxon>Ascomycota</taxon>
        <taxon>Pezizomycotina</taxon>
        <taxon>Sordariomycetes</taxon>
        <taxon>Xylariomycetidae</taxon>
        <taxon>Amphisphaeriales</taxon>
        <taxon>Sporocadaceae</taxon>
        <taxon>Pestalotiopsis</taxon>
    </lineage>
</organism>
<dbReference type="RefSeq" id="XP_007831174.1">
    <property type="nucleotide sequence ID" value="XM_007832983.1"/>
</dbReference>
<accession>W3XBF6</accession>
<proteinExistence type="predicted"/>
<gene>
    <name evidence="2" type="ORF">PFICI_04402</name>
</gene>
<dbReference type="EMBL" id="KI912111">
    <property type="protein sequence ID" value="ETS82526.1"/>
    <property type="molecule type" value="Genomic_DNA"/>
</dbReference>
<keyword evidence="3" id="KW-1185">Reference proteome</keyword>
<dbReference type="KEGG" id="pfy:PFICI_04402"/>
<dbReference type="Proteomes" id="UP000030651">
    <property type="component" value="Unassembled WGS sequence"/>
</dbReference>
<reference evidence="3" key="1">
    <citation type="journal article" date="2015" name="BMC Genomics">
        <title>Genomic and transcriptomic analysis of the endophytic fungus Pestalotiopsis fici reveals its lifestyle and high potential for synthesis of natural products.</title>
        <authorList>
            <person name="Wang X."/>
            <person name="Zhang X."/>
            <person name="Liu L."/>
            <person name="Xiang M."/>
            <person name="Wang W."/>
            <person name="Sun X."/>
            <person name="Che Y."/>
            <person name="Guo L."/>
            <person name="Liu G."/>
            <person name="Guo L."/>
            <person name="Wang C."/>
            <person name="Yin W.B."/>
            <person name="Stadler M."/>
            <person name="Zhang X."/>
            <person name="Liu X."/>
        </authorList>
    </citation>
    <scope>NUCLEOTIDE SEQUENCE [LARGE SCALE GENOMIC DNA]</scope>
    <source>
        <strain evidence="3">W106-1 / CGMCC3.15140</strain>
    </source>
</reference>
<dbReference type="OrthoDB" id="10472499at2759"/>